<organism evidence="4 5">
    <name type="scientific">Microvirga puerhi</name>
    <dbReference type="NCBI Taxonomy" id="2876078"/>
    <lineage>
        <taxon>Bacteria</taxon>
        <taxon>Pseudomonadati</taxon>
        <taxon>Pseudomonadota</taxon>
        <taxon>Alphaproteobacteria</taxon>
        <taxon>Hyphomicrobiales</taxon>
        <taxon>Methylobacteriaceae</taxon>
        <taxon>Microvirga</taxon>
    </lineage>
</organism>
<dbReference type="InterPro" id="IPR004564">
    <property type="entry name" value="OM_lipoprot_carrier_LolA-like"/>
</dbReference>
<feature type="compositionally biased region" description="Low complexity" evidence="2">
    <location>
        <begin position="97"/>
        <end position="106"/>
    </location>
</feature>
<dbReference type="PANTHER" id="PTHR35869">
    <property type="entry name" value="OUTER-MEMBRANE LIPOPROTEIN CARRIER PROTEIN"/>
    <property type="match status" value="1"/>
</dbReference>
<dbReference type="CDD" id="cd16325">
    <property type="entry name" value="LolA"/>
    <property type="match status" value="1"/>
</dbReference>
<proteinExistence type="predicted"/>
<dbReference type="InterPro" id="IPR029046">
    <property type="entry name" value="LolA/LolB/LppX"/>
</dbReference>
<dbReference type="Gene3D" id="2.50.20.10">
    <property type="entry name" value="Lipoprotein localisation LolA/LolB/LppX"/>
    <property type="match status" value="1"/>
</dbReference>
<comment type="caution">
    <text evidence="4">The sequence shown here is derived from an EMBL/GenBank/DDBJ whole genome shotgun (WGS) entry which is preliminary data.</text>
</comment>
<keyword evidence="4" id="KW-0449">Lipoprotein</keyword>
<sequence>MQEIRRMRLSSLICLASLLAASAGMGAMPAAAQVLPYEMFQPPKASSPTAPAALASSAEGFTLTVPPPATSKFHPRKAAPQTGTASAAPEIPKPAEPAKAAEPVKEAAAFPQVAPLPPPPVRPVALKESPVPVDGPVEIAPRPIMAAAVTPAAMPKVQQPLSNQEIVARANAYFTGLGSLVADFTQVGGDGRRLGGTLYLQRPGKLRFEYDPPATLEVIADGTSVAVRDKKLNTQDLYFIQQTPLKFLLREQVNLGRDIAVTGISSEPNAVRINLEDSSTLGGTSRIALYFDPEVQTLTQWRITDPQGYQTVVVLNKMNRGRAIDQALFRIPNAPTFGNNR</sequence>
<dbReference type="EMBL" id="JAIRBM010000008">
    <property type="protein sequence ID" value="MBZ6076996.1"/>
    <property type="molecule type" value="Genomic_DNA"/>
</dbReference>
<evidence type="ECO:0000256" key="2">
    <source>
        <dbReference type="SAM" id="MobiDB-lite"/>
    </source>
</evidence>
<protein>
    <submittedName>
        <fullName evidence="4">Outer-membrane lipoprotein carrier protein LolA</fullName>
    </submittedName>
</protein>
<keyword evidence="1 3" id="KW-0732">Signal</keyword>
<feature type="chain" id="PRO_5045365146" evidence="3">
    <location>
        <begin position="33"/>
        <end position="341"/>
    </location>
</feature>
<feature type="region of interest" description="Disordered" evidence="2">
    <location>
        <begin position="65"/>
        <end position="106"/>
    </location>
</feature>
<dbReference type="Proteomes" id="UP000704176">
    <property type="component" value="Unassembled WGS sequence"/>
</dbReference>
<dbReference type="PANTHER" id="PTHR35869:SF1">
    <property type="entry name" value="OUTER-MEMBRANE LIPOPROTEIN CARRIER PROTEIN"/>
    <property type="match status" value="1"/>
</dbReference>
<name>A0ABS7VPE3_9HYPH</name>
<gene>
    <name evidence="4" type="ORF">K9B37_11985</name>
</gene>
<evidence type="ECO:0000256" key="1">
    <source>
        <dbReference type="ARBA" id="ARBA00022729"/>
    </source>
</evidence>
<accession>A0ABS7VPE3</accession>
<keyword evidence="5" id="KW-1185">Reference proteome</keyword>
<dbReference type="SUPFAM" id="SSF89392">
    <property type="entry name" value="Prokaryotic lipoproteins and lipoprotein localization factors"/>
    <property type="match status" value="1"/>
</dbReference>
<evidence type="ECO:0000313" key="5">
    <source>
        <dbReference type="Proteomes" id="UP000704176"/>
    </source>
</evidence>
<evidence type="ECO:0000256" key="3">
    <source>
        <dbReference type="SAM" id="SignalP"/>
    </source>
</evidence>
<feature type="signal peptide" evidence="3">
    <location>
        <begin position="1"/>
        <end position="32"/>
    </location>
</feature>
<dbReference type="Pfam" id="PF03548">
    <property type="entry name" value="LolA"/>
    <property type="match status" value="1"/>
</dbReference>
<reference evidence="4 5" key="1">
    <citation type="submission" date="2021-09" db="EMBL/GenBank/DDBJ databases">
        <title>The complete genome sequence of a new microorganism.</title>
        <authorList>
            <person name="Zi Z."/>
        </authorList>
    </citation>
    <scope>NUCLEOTIDE SEQUENCE [LARGE SCALE GENOMIC DNA]</scope>
    <source>
        <strain evidence="4 5">WGZ8</strain>
    </source>
</reference>
<evidence type="ECO:0000313" key="4">
    <source>
        <dbReference type="EMBL" id="MBZ6076996.1"/>
    </source>
</evidence>
<dbReference type="RefSeq" id="WP_224313323.1">
    <property type="nucleotide sequence ID" value="NZ_JAIRBM010000008.1"/>
</dbReference>